<evidence type="ECO:0000313" key="3">
    <source>
        <dbReference type="Proteomes" id="UP000639772"/>
    </source>
</evidence>
<dbReference type="OrthoDB" id="786811at2759"/>
<feature type="domain" description="Endonuclease/exonuclease/phosphatase" evidence="1">
    <location>
        <begin position="53"/>
        <end position="213"/>
    </location>
</feature>
<dbReference type="GO" id="GO:0003824">
    <property type="term" value="F:catalytic activity"/>
    <property type="evidence" value="ECO:0007669"/>
    <property type="project" value="InterPro"/>
</dbReference>
<name>A0A835QVD0_VANPL</name>
<dbReference type="InterPro" id="IPR036691">
    <property type="entry name" value="Endo/exonu/phosph_ase_sf"/>
</dbReference>
<comment type="caution">
    <text evidence="2">The sequence shown here is derived from an EMBL/GenBank/DDBJ whole genome shotgun (WGS) entry which is preliminary data.</text>
</comment>
<dbReference type="Pfam" id="PF03372">
    <property type="entry name" value="Exo_endo_phos"/>
    <property type="match status" value="1"/>
</dbReference>
<dbReference type="AlphaFoldDB" id="A0A835QVD0"/>
<proteinExistence type="predicted"/>
<organism evidence="2 3">
    <name type="scientific">Vanilla planifolia</name>
    <name type="common">Vanilla</name>
    <dbReference type="NCBI Taxonomy" id="51239"/>
    <lineage>
        <taxon>Eukaryota</taxon>
        <taxon>Viridiplantae</taxon>
        <taxon>Streptophyta</taxon>
        <taxon>Embryophyta</taxon>
        <taxon>Tracheophyta</taxon>
        <taxon>Spermatophyta</taxon>
        <taxon>Magnoliopsida</taxon>
        <taxon>Liliopsida</taxon>
        <taxon>Asparagales</taxon>
        <taxon>Orchidaceae</taxon>
        <taxon>Vanilloideae</taxon>
        <taxon>Vanilleae</taxon>
        <taxon>Vanilla</taxon>
    </lineage>
</organism>
<dbReference type="EMBL" id="JADCNM010000006">
    <property type="protein sequence ID" value="KAG0478588.1"/>
    <property type="molecule type" value="Genomic_DNA"/>
</dbReference>
<gene>
    <name evidence="2" type="ORF">HPP92_013307</name>
</gene>
<dbReference type="Gene3D" id="3.60.10.10">
    <property type="entry name" value="Endonuclease/exonuclease/phosphatase"/>
    <property type="match status" value="1"/>
</dbReference>
<reference evidence="2 3" key="1">
    <citation type="journal article" date="2020" name="Nat. Food">
        <title>A phased Vanilla planifolia genome enables genetic improvement of flavour and production.</title>
        <authorList>
            <person name="Hasing T."/>
            <person name="Tang H."/>
            <person name="Brym M."/>
            <person name="Khazi F."/>
            <person name="Huang T."/>
            <person name="Chambers A.H."/>
        </authorList>
    </citation>
    <scope>NUCLEOTIDE SEQUENCE [LARGE SCALE GENOMIC DNA]</scope>
    <source>
        <tissue evidence="2">Leaf</tissue>
    </source>
</reference>
<dbReference type="SUPFAM" id="SSF56219">
    <property type="entry name" value="DNase I-like"/>
    <property type="match status" value="1"/>
</dbReference>
<protein>
    <recommendedName>
        <fullName evidence="1">Endonuclease/exonuclease/phosphatase domain-containing protein</fullName>
    </recommendedName>
</protein>
<dbReference type="PANTHER" id="PTHR35218">
    <property type="entry name" value="RNASE H DOMAIN-CONTAINING PROTEIN"/>
    <property type="match status" value="1"/>
</dbReference>
<evidence type="ECO:0000313" key="2">
    <source>
        <dbReference type="EMBL" id="KAG0478588.1"/>
    </source>
</evidence>
<dbReference type="PANTHER" id="PTHR35218:SF7">
    <property type="entry name" value="ENDONUCLEASE_EXONUCLEASE_PHOSPHATASE"/>
    <property type="match status" value="1"/>
</dbReference>
<dbReference type="InterPro" id="IPR005135">
    <property type="entry name" value="Endo/exonuclease/phosphatase"/>
</dbReference>
<sequence length="245" mass="27962">MVHPSRMGVTINRDFLLTVFRGARRPAAVCWKAVFVWLGMPEANNHMTTMRIITWNIRGARKSKSRAYLQRLVREYNVKVVVLLEIKMQSFSRRDANWILGKDWNFGLHPSLGMSAGNIVLWKEEIKLALTAVSAFMVACSITHWQDCTINCCFVYGPRVPQGRRAIWDAIRTTYCDNSPLLVAGDFNLIMGQEEKRGGRPFFYGSEQQCFADFMQDLQLADMGFSGNQFTWCNGKKGERACRAA</sequence>
<evidence type="ECO:0000259" key="1">
    <source>
        <dbReference type="Pfam" id="PF03372"/>
    </source>
</evidence>
<accession>A0A835QVD0</accession>
<dbReference type="Proteomes" id="UP000639772">
    <property type="component" value="Chromosome 6"/>
</dbReference>